<reference evidence="2" key="1">
    <citation type="submission" date="2022-11" db="UniProtKB">
        <authorList>
            <consortium name="WormBaseParasite"/>
        </authorList>
    </citation>
    <scope>IDENTIFICATION</scope>
</reference>
<accession>A0A914PPG8</accession>
<evidence type="ECO:0000313" key="1">
    <source>
        <dbReference type="Proteomes" id="UP000887578"/>
    </source>
</evidence>
<dbReference type="AlphaFoldDB" id="A0A914PPG8"/>
<proteinExistence type="predicted"/>
<sequence length="333" mass="39350">MTATFNRIFICKKSRNSLKRSIPVINENEIFKDIFYLPLIKAVENGVDGFQDIKTIVFYFINSLETNEKDIYLNLEALQIPLSPKENFNEEEQGLDSERKFSAKKNLRKLSNISYKENNVEYSFKKPKLSITEKQSPNASNLSFFNEPSPRNFPSDVVFDIVESLHVEKIEKKLLVFTSNEQKQCYEFAFLKPYYRCIKCFDQKKLTLLKPTIHENGSKTFDFNTDKHVCEPIEYLPENYHSLIIDSSNFKLCKHTFKGKMRSFLIVFDSNNRNLCYKFGFVSNRKYYFNCIKCKRQNRIITARFIQHKEKTAVELGRLEHLCQPQKYIPENM</sequence>
<keyword evidence="1" id="KW-1185">Reference proteome</keyword>
<dbReference type="WBParaSite" id="PDA_v2.g20449.t1">
    <property type="protein sequence ID" value="PDA_v2.g20449.t1"/>
    <property type="gene ID" value="PDA_v2.g20449"/>
</dbReference>
<organism evidence="1 2">
    <name type="scientific">Panagrolaimus davidi</name>
    <dbReference type="NCBI Taxonomy" id="227884"/>
    <lineage>
        <taxon>Eukaryota</taxon>
        <taxon>Metazoa</taxon>
        <taxon>Ecdysozoa</taxon>
        <taxon>Nematoda</taxon>
        <taxon>Chromadorea</taxon>
        <taxon>Rhabditida</taxon>
        <taxon>Tylenchina</taxon>
        <taxon>Panagrolaimomorpha</taxon>
        <taxon>Panagrolaimoidea</taxon>
        <taxon>Panagrolaimidae</taxon>
        <taxon>Panagrolaimus</taxon>
    </lineage>
</organism>
<evidence type="ECO:0000313" key="2">
    <source>
        <dbReference type="WBParaSite" id="PDA_v2.g20449.t1"/>
    </source>
</evidence>
<protein>
    <submittedName>
        <fullName evidence="2">Uncharacterized protein</fullName>
    </submittedName>
</protein>
<name>A0A914PPG8_9BILA</name>
<dbReference type="Proteomes" id="UP000887578">
    <property type="component" value="Unplaced"/>
</dbReference>